<accession>A0A7C1T1D5</accession>
<keyword evidence="1" id="KW-0812">Transmembrane</keyword>
<keyword evidence="1" id="KW-0472">Membrane</keyword>
<organism evidence="2">
    <name type="scientific">Thermofilum pendens</name>
    <dbReference type="NCBI Taxonomy" id="2269"/>
    <lineage>
        <taxon>Archaea</taxon>
        <taxon>Thermoproteota</taxon>
        <taxon>Thermoprotei</taxon>
        <taxon>Thermofilales</taxon>
        <taxon>Thermofilaceae</taxon>
        <taxon>Thermofilum</taxon>
    </lineage>
</organism>
<name>A0A7C1T1D5_THEPE</name>
<gene>
    <name evidence="2" type="ORF">ENP77_01590</name>
</gene>
<reference evidence="2" key="1">
    <citation type="journal article" date="2020" name="mSystems">
        <title>Genome- and Community-Level Interaction Insights into Carbon Utilization and Element Cycling Functions of Hydrothermarchaeota in Hydrothermal Sediment.</title>
        <authorList>
            <person name="Zhou Z."/>
            <person name="Liu Y."/>
            <person name="Xu W."/>
            <person name="Pan J."/>
            <person name="Luo Z.H."/>
            <person name="Li M."/>
        </authorList>
    </citation>
    <scope>NUCLEOTIDE SEQUENCE [LARGE SCALE GENOMIC DNA]</scope>
    <source>
        <strain evidence="2">SpSt-25</strain>
    </source>
</reference>
<feature type="transmembrane region" description="Helical" evidence="1">
    <location>
        <begin position="49"/>
        <end position="73"/>
    </location>
</feature>
<sequence>MKWASGTTWGKKAKPSTALLVLTLLPWFLLVAVVIATNGFSVHPSTPPYVYLFVSPALAVIAIVVALMGYFLARDEEPEWGSRVVFKAIEAAELASILVAVLILALIAITYFLS</sequence>
<evidence type="ECO:0000313" key="2">
    <source>
        <dbReference type="EMBL" id="HEB48475.1"/>
    </source>
</evidence>
<dbReference type="AlphaFoldDB" id="A0A7C1T1D5"/>
<proteinExistence type="predicted"/>
<protein>
    <submittedName>
        <fullName evidence="2">Uncharacterized protein</fullName>
    </submittedName>
</protein>
<comment type="caution">
    <text evidence="2">The sequence shown here is derived from an EMBL/GenBank/DDBJ whole genome shotgun (WGS) entry which is preliminary data.</text>
</comment>
<feature type="transmembrane region" description="Helical" evidence="1">
    <location>
        <begin position="94"/>
        <end position="113"/>
    </location>
</feature>
<evidence type="ECO:0000256" key="1">
    <source>
        <dbReference type="SAM" id="Phobius"/>
    </source>
</evidence>
<dbReference type="EMBL" id="DSKP01000054">
    <property type="protein sequence ID" value="HEB48475.1"/>
    <property type="molecule type" value="Genomic_DNA"/>
</dbReference>
<keyword evidence="1" id="KW-1133">Transmembrane helix</keyword>